<dbReference type="Gene3D" id="3.40.50.720">
    <property type="entry name" value="NAD(P)-binding Rossmann-like Domain"/>
    <property type="match status" value="1"/>
</dbReference>
<dbReference type="GO" id="GO:0016491">
    <property type="term" value="F:oxidoreductase activity"/>
    <property type="evidence" value="ECO:0007669"/>
    <property type="project" value="UniProtKB-KW"/>
</dbReference>
<evidence type="ECO:0000259" key="4">
    <source>
        <dbReference type="Pfam" id="PF01370"/>
    </source>
</evidence>
<dbReference type="PANTHER" id="PTHR43103">
    <property type="entry name" value="NUCLEOSIDE-DIPHOSPHATE-SUGAR EPIMERASE"/>
    <property type="match status" value="1"/>
</dbReference>
<dbReference type="Proteomes" id="UP000306985">
    <property type="component" value="Unassembled WGS sequence"/>
</dbReference>
<evidence type="ECO:0000256" key="2">
    <source>
        <dbReference type="ARBA" id="ARBA00023002"/>
    </source>
</evidence>
<feature type="domain" description="NAD-dependent epimerase/dehydratase" evidence="4">
    <location>
        <begin position="53"/>
        <end position="273"/>
    </location>
</feature>
<sequence>MADARPRQVQGAGHTRRPRCRFRYRADARLRRPGRGGPVTSSGALPQLSGARVLVTGGDGLIGAAVVTHLVADGAEVTVLDREVAAAPVTGVRRLTGSVTDRAVVADAVAGQDAVVHLAGRAGLDRGGPADIYTDNALGTFLVLQASADAAVRKVVYASSINAFGLPLNARPVLPSRYPWDEDEPADIGDAYSLSKQANEAAALMFARREGLSMTGLRYPLVRDIREDGGAVFGRHIRAALREDPRRQACEGWTYLDVRDAAAATAAALTHETPAAPGILVAAPRTYLRQSTAQALARHAPTVPSGDIPGRDVPVRLDRARELLEFEAAVFLEDVDPDLLADLDEASGADR</sequence>
<proteinExistence type="inferred from homology"/>
<keyword evidence="6" id="KW-1185">Reference proteome</keyword>
<dbReference type="AlphaFoldDB" id="A0A4U6QED4"/>
<keyword evidence="2" id="KW-0560">Oxidoreductase</keyword>
<evidence type="ECO:0000313" key="6">
    <source>
        <dbReference type="Proteomes" id="UP000306985"/>
    </source>
</evidence>
<protein>
    <submittedName>
        <fullName evidence="5">NAD(P)-dependent oxidoreductase</fullName>
    </submittedName>
</protein>
<comment type="caution">
    <text evidence="5">The sequence shown here is derived from an EMBL/GenBank/DDBJ whole genome shotgun (WGS) entry which is preliminary data.</text>
</comment>
<evidence type="ECO:0000256" key="1">
    <source>
        <dbReference type="ARBA" id="ARBA00007637"/>
    </source>
</evidence>
<evidence type="ECO:0000256" key="3">
    <source>
        <dbReference type="ARBA" id="ARBA00023027"/>
    </source>
</evidence>
<evidence type="ECO:0000313" key="5">
    <source>
        <dbReference type="EMBL" id="TKV58503.1"/>
    </source>
</evidence>
<reference evidence="5 6" key="1">
    <citation type="submission" date="2019-05" db="EMBL/GenBank/DDBJ databases">
        <title>Nakamurella sp. N5BH11, whole genome shotgun sequence.</title>
        <authorList>
            <person name="Tuo L."/>
        </authorList>
    </citation>
    <scope>NUCLEOTIDE SEQUENCE [LARGE SCALE GENOMIC DNA]</scope>
    <source>
        <strain evidence="5 6">N5BH11</strain>
    </source>
</reference>
<dbReference type="SUPFAM" id="SSF51735">
    <property type="entry name" value="NAD(P)-binding Rossmann-fold domains"/>
    <property type="match status" value="1"/>
</dbReference>
<dbReference type="InterPro" id="IPR001509">
    <property type="entry name" value="Epimerase_deHydtase"/>
</dbReference>
<organism evidence="5 6">
    <name type="scientific">Nakamurella flava</name>
    <dbReference type="NCBI Taxonomy" id="2576308"/>
    <lineage>
        <taxon>Bacteria</taxon>
        <taxon>Bacillati</taxon>
        <taxon>Actinomycetota</taxon>
        <taxon>Actinomycetes</taxon>
        <taxon>Nakamurellales</taxon>
        <taxon>Nakamurellaceae</taxon>
        <taxon>Nakamurella</taxon>
    </lineage>
</organism>
<comment type="similarity">
    <text evidence="1">Belongs to the NAD(P)-dependent epimerase/dehydratase family.</text>
</comment>
<keyword evidence="3" id="KW-0520">NAD</keyword>
<accession>A0A4U6QED4</accession>
<dbReference type="InterPro" id="IPR036291">
    <property type="entry name" value="NAD(P)-bd_dom_sf"/>
</dbReference>
<dbReference type="PANTHER" id="PTHR43103:SF5">
    <property type="entry name" value="4-EPIMERASE, PUTATIVE (AFU_ORTHOLOGUE AFUA_7G00360)-RELATED"/>
    <property type="match status" value="1"/>
</dbReference>
<dbReference type="OrthoDB" id="9795501at2"/>
<name>A0A4U6QED4_9ACTN</name>
<dbReference type="Pfam" id="PF01370">
    <property type="entry name" value="Epimerase"/>
    <property type="match status" value="1"/>
</dbReference>
<gene>
    <name evidence="5" type="ORF">FDO65_13205</name>
</gene>
<dbReference type="EMBL" id="SZZH01000003">
    <property type="protein sequence ID" value="TKV58503.1"/>
    <property type="molecule type" value="Genomic_DNA"/>
</dbReference>